<dbReference type="EMBL" id="OC865303">
    <property type="protein sequence ID" value="CAD7632265.1"/>
    <property type="molecule type" value="Genomic_DNA"/>
</dbReference>
<evidence type="ECO:0000256" key="2">
    <source>
        <dbReference type="SAM" id="SignalP"/>
    </source>
</evidence>
<evidence type="ECO:0000313" key="4">
    <source>
        <dbReference type="EMBL" id="CAD7632265.1"/>
    </source>
</evidence>
<dbReference type="Pfam" id="PF06211">
    <property type="entry name" value="BAMBI"/>
    <property type="match status" value="1"/>
</dbReference>
<accession>A0A7R9KZX6</accession>
<dbReference type="EMBL" id="CAJPIZ010010728">
    <property type="protein sequence ID" value="CAG2112695.1"/>
    <property type="molecule type" value="Genomic_DNA"/>
</dbReference>
<sequence length="147" mass="16709">MKNLVLNIQTFINFLILVTSSYGDIRCYCNLPQCVRTGYMCKSSGASAACYSEQSIDTNGDGITSDHISRHGCIELPQQMRDMCVKPLPQSPPSQQTHHNHHSHSHRHHNSNQSINCCFEDMCNYVKNIDLIFSTRNNNNINNDHKL</sequence>
<proteinExistence type="predicted"/>
<keyword evidence="2" id="KW-0732">Signal</keyword>
<organism evidence="4">
    <name type="scientific">Medioppia subpectinata</name>
    <dbReference type="NCBI Taxonomy" id="1979941"/>
    <lineage>
        <taxon>Eukaryota</taxon>
        <taxon>Metazoa</taxon>
        <taxon>Ecdysozoa</taxon>
        <taxon>Arthropoda</taxon>
        <taxon>Chelicerata</taxon>
        <taxon>Arachnida</taxon>
        <taxon>Acari</taxon>
        <taxon>Acariformes</taxon>
        <taxon>Sarcoptiformes</taxon>
        <taxon>Oribatida</taxon>
        <taxon>Brachypylina</taxon>
        <taxon>Oppioidea</taxon>
        <taxon>Oppiidae</taxon>
        <taxon>Medioppia</taxon>
    </lineage>
</organism>
<feature type="region of interest" description="Disordered" evidence="1">
    <location>
        <begin position="88"/>
        <end position="108"/>
    </location>
</feature>
<dbReference type="OrthoDB" id="5914644at2759"/>
<dbReference type="AlphaFoldDB" id="A0A7R9KZX6"/>
<evidence type="ECO:0000256" key="1">
    <source>
        <dbReference type="SAM" id="MobiDB-lite"/>
    </source>
</evidence>
<dbReference type="Proteomes" id="UP000759131">
    <property type="component" value="Unassembled WGS sequence"/>
</dbReference>
<evidence type="ECO:0000313" key="5">
    <source>
        <dbReference type="Proteomes" id="UP000759131"/>
    </source>
</evidence>
<feature type="compositionally biased region" description="Basic residues" evidence="1">
    <location>
        <begin position="98"/>
        <end position="108"/>
    </location>
</feature>
<feature type="chain" id="PRO_5035680231" description="BMP and activin membrane-bound inhibitor N-terminal domain-containing protein" evidence="2">
    <location>
        <begin position="24"/>
        <end position="147"/>
    </location>
</feature>
<name>A0A7R9KZX6_9ACAR</name>
<keyword evidence="5" id="KW-1185">Reference proteome</keyword>
<feature type="non-terminal residue" evidence="4">
    <location>
        <position position="147"/>
    </location>
</feature>
<feature type="signal peptide" evidence="2">
    <location>
        <begin position="1"/>
        <end position="23"/>
    </location>
</feature>
<dbReference type="CDD" id="cd23576">
    <property type="entry name" value="TFP_LU_ECD_BAMBI"/>
    <property type="match status" value="1"/>
</dbReference>
<feature type="domain" description="BMP and activin membrane-bound inhibitor N-terminal" evidence="3">
    <location>
        <begin position="20"/>
        <end position="126"/>
    </location>
</feature>
<evidence type="ECO:0000259" key="3">
    <source>
        <dbReference type="Pfam" id="PF06211"/>
    </source>
</evidence>
<dbReference type="InterPro" id="IPR045807">
    <property type="entry name" value="BAMBI_N"/>
</dbReference>
<reference evidence="4" key="1">
    <citation type="submission" date="2020-11" db="EMBL/GenBank/DDBJ databases">
        <authorList>
            <person name="Tran Van P."/>
        </authorList>
    </citation>
    <scope>NUCLEOTIDE SEQUENCE</scope>
</reference>
<gene>
    <name evidence="4" type="ORF">OSB1V03_LOCUS12670</name>
</gene>
<protein>
    <recommendedName>
        <fullName evidence="3">BMP and activin membrane-bound inhibitor N-terminal domain-containing protein</fullName>
    </recommendedName>
</protein>